<evidence type="ECO:0000313" key="1">
    <source>
        <dbReference type="EMBL" id="KKM08022.1"/>
    </source>
</evidence>
<dbReference type="EMBL" id="LAZR01015644">
    <property type="protein sequence ID" value="KKM08022.1"/>
    <property type="molecule type" value="Genomic_DNA"/>
</dbReference>
<name>A0A0F9HY64_9ZZZZ</name>
<accession>A0A0F9HY64</accession>
<proteinExistence type="predicted"/>
<reference evidence="1" key="1">
    <citation type="journal article" date="2015" name="Nature">
        <title>Complex archaea that bridge the gap between prokaryotes and eukaryotes.</title>
        <authorList>
            <person name="Spang A."/>
            <person name="Saw J.H."/>
            <person name="Jorgensen S.L."/>
            <person name="Zaremba-Niedzwiedzka K."/>
            <person name="Martijn J."/>
            <person name="Lind A.E."/>
            <person name="van Eijk R."/>
            <person name="Schleper C."/>
            <person name="Guy L."/>
            <person name="Ettema T.J."/>
        </authorList>
    </citation>
    <scope>NUCLEOTIDE SEQUENCE</scope>
</reference>
<dbReference type="Gene3D" id="3.40.50.720">
    <property type="entry name" value="NAD(P)-binding Rossmann-like Domain"/>
    <property type="match status" value="1"/>
</dbReference>
<organism evidence="1">
    <name type="scientific">marine sediment metagenome</name>
    <dbReference type="NCBI Taxonomy" id="412755"/>
    <lineage>
        <taxon>unclassified sequences</taxon>
        <taxon>metagenomes</taxon>
        <taxon>ecological metagenomes</taxon>
    </lineage>
</organism>
<feature type="non-terminal residue" evidence="1">
    <location>
        <position position="148"/>
    </location>
</feature>
<dbReference type="AlphaFoldDB" id="A0A0F9HY64"/>
<dbReference type="InterPro" id="IPR002347">
    <property type="entry name" value="SDR_fam"/>
</dbReference>
<dbReference type="InterPro" id="IPR036291">
    <property type="entry name" value="NAD(P)-bd_dom_sf"/>
</dbReference>
<protein>
    <submittedName>
        <fullName evidence="1">Uncharacterized protein</fullName>
    </submittedName>
</protein>
<dbReference type="SUPFAM" id="SSF51735">
    <property type="entry name" value="NAD(P)-binding Rossmann-fold domains"/>
    <property type="match status" value="1"/>
</dbReference>
<sequence length="148" mass="15961">MSVLNSFSLKGKTALVTGCKRGIGKAMALALAEAGADIIGVSATLEKHGSMAIYNSIDKSPIISHVGLGPRWIEIPTIYLGLNIFNALALEYTEQKKKRNGLFEAFKSLLILEERAIETGFSHAGVISTELNKDLGLLGDKIIRFSKL</sequence>
<gene>
    <name evidence="1" type="ORF">LCGC14_1728050</name>
</gene>
<dbReference type="Pfam" id="PF00106">
    <property type="entry name" value="adh_short"/>
    <property type="match status" value="1"/>
</dbReference>
<comment type="caution">
    <text evidence="1">The sequence shown here is derived from an EMBL/GenBank/DDBJ whole genome shotgun (WGS) entry which is preliminary data.</text>
</comment>